<dbReference type="EMBL" id="AHKF01000015">
    <property type="protein sequence ID" value="EIA09271.1"/>
    <property type="molecule type" value="Genomic_DNA"/>
</dbReference>
<gene>
    <name evidence="1" type="ORF">HJ01_01177</name>
</gene>
<proteinExistence type="predicted"/>
<dbReference type="AlphaFoldDB" id="H7FPR7"/>
<reference evidence="1 2" key="1">
    <citation type="journal article" date="2014" name="Acta Crystallogr. D">
        <title>Structure-based characterization and antifreeze properties of a hyperactive ice-binding protein from the Antarctic bacterium Flavobacterium frigoris PS1.</title>
        <authorList>
            <person name="Do H."/>
            <person name="Kim S.J."/>
            <person name="Kim H.J."/>
            <person name="Lee J.H."/>
        </authorList>
    </citation>
    <scope>NUCLEOTIDE SEQUENCE [LARGE SCALE GENOMIC DNA]</scope>
    <source>
        <strain evidence="1 2">PS1</strain>
    </source>
</reference>
<evidence type="ECO:0000313" key="1">
    <source>
        <dbReference type="EMBL" id="EIA09271.1"/>
    </source>
</evidence>
<organism evidence="1 2">
    <name type="scientific">Flavobacterium frigoris (strain PS1)</name>
    <dbReference type="NCBI Taxonomy" id="1086011"/>
    <lineage>
        <taxon>Bacteria</taxon>
        <taxon>Pseudomonadati</taxon>
        <taxon>Bacteroidota</taxon>
        <taxon>Flavobacteriia</taxon>
        <taxon>Flavobacteriales</taxon>
        <taxon>Flavobacteriaceae</taxon>
        <taxon>Flavobacterium</taxon>
    </lineage>
</organism>
<accession>H7FPR7</accession>
<keyword evidence="2" id="KW-1185">Reference proteome</keyword>
<comment type="caution">
    <text evidence="1">The sequence shown here is derived from an EMBL/GenBank/DDBJ whole genome shotgun (WGS) entry which is preliminary data.</text>
</comment>
<name>H7FPR7_FLAFP</name>
<dbReference type="PATRIC" id="fig|1086011.3.peg.1151"/>
<evidence type="ECO:0000313" key="2">
    <source>
        <dbReference type="Proteomes" id="UP000005566"/>
    </source>
</evidence>
<protein>
    <submittedName>
        <fullName evidence="1">Uncharacterized protein</fullName>
    </submittedName>
</protein>
<dbReference type="Proteomes" id="UP000005566">
    <property type="component" value="Unassembled WGS sequence"/>
</dbReference>
<sequence>MIYLFIGVTLLFNNLKNITMKKLFEKFYDYLSNFLFGGEKINHY</sequence>